<feature type="compositionally biased region" description="Basic and acidic residues" evidence="1">
    <location>
        <begin position="340"/>
        <end position="380"/>
    </location>
</feature>
<sequence>MQSSLRRLSRIRLPFATARRLGIPPTFVARSKATKSVRAFSTFITPRRQADQTNSVESSQPPQKPLIEALPLSCPGCGAPSQTVTQDLPGYYSADMKHVKAYLKHDQEHDQPKKREDDIYAEAVANLDPSLREQLGVGESEESRPKPAAPLPLCYRCHRLSNHREGVPIDHPSINAIRAMIQESPHKRNRIYHVIDAADFPMSVIPDITRALDISPLRSRGRRASRSRWQDGKYSKVEFIITRADLLVPQEDMSRRLMAYMVDVLREKIGREYRDNIRLGNVHLVSAQRGWWTKPIKQKILKRGGANWFVGKVNVGKSSLFEVVFPKGKKDYVDVRQLRQQAEKEKQESAPEEKDSEYDKKFSSQEEKQEAEESKSEFNNKDTMAQADDQALETSVDEATADELNQKTENAEEEAPIEKDFDAQSIEECNQEQANEETAPAANSPDLEEATPESIDTDEPLTDDQDLFFSETSLLPPPRKEVDYPIMPMISHLPGTTASPIRIPFARGRGELIDLPGLDRAGMDQYVAPQYRSKLLLKSRQKAERIVLKPHESLVLGGGLVRITPATTDLVYLVTPFVELPWHKSSTEKAIARERADDVNPRSGLVNWADEAARDQIRSAGVVPLSHDVTKMAAGPLGRKDVTSWKTHDLPFIVWGVDVLIEGLGWVEVTAQTRRFTGEIRASKSADAELRGKETTNANNADEDPSPRPQTETAMSPDDTNNADDEDPSPQPQAETATSPDDANADGDPSPQPQAETATSEHDISSSQSPNPTNTITNTAAAAVADNDGRGPIVPFPQIDIFSPYGKCIGVRRPLMGSVLNAPRKAPRKERPRQSMKAVKTQRPKGTATGEAPDTVARGVRRKKEWDSK</sequence>
<proteinExistence type="predicted"/>
<feature type="region of interest" description="Disordered" evidence="1">
    <location>
        <begin position="340"/>
        <end position="381"/>
    </location>
</feature>
<feature type="region of interest" description="Disordered" evidence="1">
    <location>
        <begin position="45"/>
        <end position="65"/>
    </location>
</feature>
<keyword evidence="3" id="KW-1185">Reference proteome</keyword>
<dbReference type="InterPro" id="IPR027417">
    <property type="entry name" value="P-loop_NTPase"/>
</dbReference>
<feature type="compositionally biased region" description="Acidic residues" evidence="1">
    <location>
        <begin position="446"/>
        <end position="463"/>
    </location>
</feature>
<name>A0ABR1KPB3_9PEZI</name>
<gene>
    <name evidence="2" type="ORF">IWZ03DRAFT_374579</name>
</gene>
<dbReference type="Proteomes" id="UP001363622">
    <property type="component" value="Unassembled WGS sequence"/>
</dbReference>
<evidence type="ECO:0000313" key="2">
    <source>
        <dbReference type="EMBL" id="KAK7518759.1"/>
    </source>
</evidence>
<organism evidence="2 3">
    <name type="scientific">Phyllosticta citriasiana</name>
    <dbReference type="NCBI Taxonomy" id="595635"/>
    <lineage>
        <taxon>Eukaryota</taxon>
        <taxon>Fungi</taxon>
        <taxon>Dikarya</taxon>
        <taxon>Ascomycota</taxon>
        <taxon>Pezizomycotina</taxon>
        <taxon>Dothideomycetes</taxon>
        <taxon>Dothideomycetes incertae sedis</taxon>
        <taxon>Botryosphaeriales</taxon>
        <taxon>Phyllostictaceae</taxon>
        <taxon>Phyllosticta</taxon>
    </lineage>
</organism>
<feature type="region of interest" description="Disordered" evidence="1">
    <location>
        <begin position="683"/>
        <end position="778"/>
    </location>
</feature>
<feature type="compositionally biased region" description="Polar residues" evidence="1">
    <location>
        <begin position="732"/>
        <end position="741"/>
    </location>
</feature>
<dbReference type="EMBL" id="JBBPHU010000004">
    <property type="protein sequence ID" value="KAK7518759.1"/>
    <property type="molecule type" value="Genomic_DNA"/>
</dbReference>
<dbReference type="InterPro" id="IPR050896">
    <property type="entry name" value="Mito_lipid_metab_GTPase"/>
</dbReference>
<feature type="compositionally biased region" description="Low complexity" evidence="1">
    <location>
        <begin position="765"/>
        <end position="778"/>
    </location>
</feature>
<dbReference type="PANTHER" id="PTHR46434:SF1">
    <property type="entry name" value="GENETIC INTERACTOR OF PROHIBITINS 3, MITOCHONDRIAL"/>
    <property type="match status" value="1"/>
</dbReference>
<protein>
    <recommendedName>
        <fullName evidence="4">Genetic interactor of prohibitins 3, mitochondrial</fullName>
    </recommendedName>
</protein>
<feature type="region of interest" description="Disordered" evidence="1">
    <location>
        <begin position="429"/>
        <end position="463"/>
    </location>
</feature>
<comment type="caution">
    <text evidence="2">The sequence shown here is derived from an EMBL/GenBank/DDBJ whole genome shotgun (WGS) entry which is preliminary data.</text>
</comment>
<feature type="compositionally biased region" description="Basic and acidic residues" evidence="1">
    <location>
        <begin position="683"/>
        <end position="694"/>
    </location>
</feature>
<evidence type="ECO:0000256" key="1">
    <source>
        <dbReference type="SAM" id="MobiDB-lite"/>
    </source>
</evidence>
<accession>A0ABR1KPB3</accession>
<reference evidence="2 3" key="1">
    <citation type="submission" date="2024-04" db="EMBL/GenBank/DDBJ databases">
        <title>Phyllosticta paracitricarpa is synonymous to the EU quarantine fungus P. citricarpa based on phylogenomic analyses.</title>
        <authorList>
            <consortium name="Lawrence Berkeley National Laboratory"/>
            <person name="Van Ingen-Buijs V.A."/>
            <person name="Van Westerhoven A.C."/>
            <person name="Haridas S."/>
            <person name="Skiadas P."/>
            <person name="Martin F."/>
            <person name="Groenewald J.Z."/>
            <person name="Crous P.W."/>
            <person name="Seidl M.F."/>
        </authorList>
    </citation>
    <scope>NUCLEOTIDE SEQUENCE [LARGE SCALE GENOMIC DNA]</scope>
    <source>
        <strain evidence="2 3">CBS 123371</strain>
    </source>
</reference>
<dbReference type="Gene3D" id="3.40.50.300">
    <property type="entry name" value="P-loop containing nucleotide triphosphate hydrolases"/>
    <property type="match status" value="1"/>
</dbReference>
<evidence type="ECO:0008006" key="4">
    <source>
        <dbReference type="Google" id="ProtNLM"/>
    </source>
</evidence>
<feature type="compositionally biased region" description="Polar residues" evidence="1">
    <location>
        <begin position="51"/>
        <end position="61"/>
    </location>
</feature>
<feature type="region of interest" description="Disordered" evidence="1">
    <location>
        <begin position="819"/>
        <end position="869"/>
    </location>
</feature>
<dbReference type="SUPFAM" id="SSF52540">
    <property type="entry name" value="P-loop containing nucleoside triphosphate hydrolases"/>
    <property type="match status" value="1"/>
</dbReference>
<feature type="compositionally biased region" description="Polar residues" evidence="1">
    <location>
        <begin position="709"/>
        <end position="720"/>
    </location>
</feature>
<dbReference type="PANTHER" id="PTHR46434">
    <property type="entry name" value="GENETIC INTERACTOR OF PROHIBITINS 3, MITOCHONDRIAL"/>
    <property type="match status" value="1"/>
</dbReference>
<evidence type="ECO:0000313" key="3">
    <source>
        <dbReference type="Proteomes" id="UP001363622"/>
    </source>
</evidence>